<dbReference type="CDD" id="cd20296">
    <property type="entry name" value="cupin_PpnP-like"/>
    <property type="match status" value="1"/>
</dbReference>
<dbReference type="GO" id="GO:0047975">
    <property type="term" value="F:guanosine phosphorylase activity"/>
    <property type="evidence" value="ECO:0007669"/>
    <property type="project" value="RHEA"/>
</dbReference>
<geneLocation type="plasmid" evidence="4 5">
    <name>p74</name>
</geneLocation>
<comment type="similarity">
    <text evidence="3">Belongs to the nucleoside phosphorylase PpnP family.</text>
</comment>
<dbReference type="PANTHER" id="PTHR36540">
    <property type="entry name" value="PYRIMIDINE/PURINE NUCLEOSIDE PHOSPHORYLASE"/>
    <property type="match status" value="1"/>
</dbReference>
<comment type="function">
    <text evidence="3">Catalyzes the phosphorolysis of diverse nucleosides, yielding D-ribose 1-phosphate and the respective free bases. Can use uridine, adenosine, guanosine, cytidine, thymidine, inosine and xanthosine as substrates. Also catalyzes the reverse reactions.</text>
</comment>
<comment type="catalytic activity">
    <reaction evidence="3">
        <text>guanosine + phosphate = alpha-D-ribose 1-phosphate + guanine</text>
        <dbReference type="Rhea" id="RHEA:13233"/>
        <dbReference type="ChEBI" id="CHEBI:16235"/>
        <dbReference type="ChEBI" id="CHEBI:16750"/>
        <dbReference type="ChEBI" id="CHEBI:43474"/>
        <dbReference type="ChEBI" id="CHEBI:57720"/>
        <dbReference type="EC" id="2.4.2.1"/>
    </reaction>
</comment>
<dbReference type="GO" id="GO:0009032">
    <property type="term" value="F:thymidine phosphorylase activity"/>
    <property type="evidence" value="ECO:0007669"/>
    <property type="project" value="RHEA"/>
</dbReference>
<dbReference type="GO" id="GO:0004731">
    <property type="term" value="F:purine-nucleoside phosphorylase activity"/>
    <property type="evidence" value="ECO:0007669"/>
    <property type="project" value="UniProtKB-UniRule"/>
</dbReference>
<dbReference type="AlphaFoldDB" id="B0SUD8"/>
<comment type="catalytic activity">
    <reaction evidence="3">
        <text>uridine + phosphate = alpha-D-ribose 1-phosphate + uracil</text>
        <dbReference type="Rhea" id="RHEA:24388"/>
        <dbReference type="ChEBI" id="CHEBI:16704"/>
        <dbReference type="ChEBI" id="CHEBI:17568"/>
        <dbReference type="ChEBI" id="CHEBI:43474"/>
        <dbReference type="ChEBI" id="CHEBI:57720"/>
        <dbReference type="EC" id="2.4.2.2"/>
    </reaction>
</comment>
<comment type="catalytic activity">
    <reaction evidence="3">
        <text>inosine + phosphate = alpha-D-ribose 1-phosphate + hypoxanthine</text>
        <dbReference type="Rhea" id="RHEA:27646"/>
        <dbReference type="ChEBI" id="CHEBI:17368"/>
        <dbReference type="ChEBI" id="CHEBI:17596"/>
        <dbReference type="ChEBI" id="CHEBI:43474"/>
        <dbReference type="ChEBI" id="CHEBI:57720"/>
        <dbReference type="EC" id="2.4.2.1"/>
    </reaction>
</comment>
<dbReference type="FunFam" id="2.60.120.10:FF:000016">
    <property type="entry name" value="Pyrimidine/purine nucleoside phosphorylase"/>
    <property type="match status" value="1"/>
</dbReference>
<dbReference type="SUPFAM" id="SSF51182">
    <property type="entry name" value="RmlC-like cupins"/>
    <property type="match status" value="1"/>
</dbReference>
<keyword evidence="1 3" id="KW-0328">Glycosyltransferase</keyword>
<evidence type="ECO:0000313" key="5">
    <source>
        <dbReference type="Proteomes" id="UP000001847"/>
    </source>
</evidence>
<keyword evidence="5" id="KW-1185">Reference proteome</keyword>
<comment type="catalytic activity">
    <reaction evidence="3">
        <text>thymidine + phosphate = 2-deoxy-alpha-D-ribose 1-phosphate + thymine</text>
        <dbReference type="Rhea" id="RHEA:16037"/>
        <dbReference type="ChEBI" id="CHEBI:17748"/>
        <dbReference type="ChEBI" id="CHEBI:17821"/>
        <dbReference type="ChEBI" id="CHEBI:43474"/>
        <dbReference type="ChEBI" id="CHEBI:57259"/>
        <dbReference type="EC" id="2.4.2.2"/>
    </reaction>
</comment>
<dbReference type="PANTHER" id="PTHR36540:SF1">
    <property type="entry name" value="PYRIMIDINE_PURINE NUCLEOSIDE PHOSPHORYLASE"/>
    <property type="match status" value="1"/>
</dbReference>
<sequence>MDQFPWELVEKSLGSLPLLRNLDGMSSFTSVTVLKSANIYFDGKVTSRTVLFPNGEKKTLGIMLPGEYEFGADQKEIMEIQSGKLSVLLPGSETWLQINGQATFEVPAGSKFKLKIETVTDYCCSYV</sequence>
<dbReference type="GO" id="GO:0004850">
    <property type="term" value="F:uridine phosphorylase activity"/>
    <property type="evidence" value="ECO:0007669"/>
    <property type="project" value="RHEA"/>
</dbReference>
<comment type="catalytic activity">
    <reaction evidence="3">
        <text>cytidine + phosphate = cytosine + alpha-D-ribose 1-phosphate</text>
        <dbReference type="Rhea" id="RHEA:52540"/>
        <dbReference type="ChEBI" id="CHEBI:16040"/>
        <dbReference type="ChEBI" id="CHEBI:17562"/>
        <dbReference type="ChEBI" id="CHEBI:43474"/>
        <dbReference type="ChEBI" id="CHEBI:57720"/>
        <dbReference type="EC" id="2.4.2.2"/>
    </reaction>
</comment>
<accession>B0SUD8</accession>
<keyword evidence="2 3" id="KW-0808">Transferase</keyword>
<dbReference type="EC" id="2.4.2.2" evidence="3"/>
<reference evidence="4 5" key="1">
    <citation type="journal article" date="2008" name="PLoS ONE">
        <title>Genome sequence of the saprophyte Leptospira biflexa provides insights into the evolution of Leptospira and the pathogenesis of leptospirosis.</title>
        <authorList>
            <person name="Picardeau M."/>
            <person name="Bulach D.M."/>
            <person name="Bouchier C."/>
            <person name="Zuerner R.L."/>
            <person name="Zidane N."/>
            <person name="Wilson P.J."/>
            <person name="Creno S."/>
            <person name="Kuczek E.S."/>
            <person name="Bommezzadri S."/>
            <person name="Davis J.C."/>
            <person name="McGrath A."/>
            <person name="Johnson M.J."/>
            <person name="Boursaux-Eude C."/>
            <person name="Seemann T."/>
            <person name="Rouy Z."/>
            <person name="Coppel R.L."/>
            <person name="Rood J.I."/>
            <person name="Lajus A."/>
            <person name="Davies J.K."/>
            <person name="Medigue C."/>
            <person name="Adler B."/>
        </authorList>
    </citation>
    <scope>NUCLEOTIDE SEQUENCE [LARGE SCALE GENOMIC DNA]</scope>
    <source>
        <strain evidence="5">Patoc 1 / ATCC 23582 / Paris</strain>
        <plasmid evidence="5">Plasmid p74</plasmid>
    </source>
</reference>
<organism evidence="4 5">
    <name type="scientific">Leptospira biflexa serovar Patoc (strain Patoc 1 / ATCC 23582 / Paris)</name>
    <dbReference type="NCBI Taxonomy" id="456481"/>
    <lineage>
        <taxon>Bacteria</taxon>
        <taxon>Pseudomonadati</taxon>
        <taxon>Spirochaetota</taxon>
        <taxon>Spirochaetia</taxon>
        <taxon>Leptospirales</taxon>
        <taxon>Leptospiraceae</taxon>
        <taxon>Leptospira</taxon>
    </lineage>
</organism>
<dbReference type="Pfam" id="PF06865">
    <property type="entry name" value="Ppnp"/>
    <property type="match status" value="1"/>
</dbReference>
<protein>
    <recommendedName>
        <fullName evidence="3">Pyrimidine/purine nucleoside phosphorylase</fullName>
        <ecNumber evidence="3">2.4.2.1</ecNumber>
        <ecNumber evidence="3">2.4.2.2</ecNumber>
    </recommendedName>
    <alternativeName>
        <fullName evidence="3">Adenosine phosphorylase</fullName>
    </alternativeName>
    <alternativeName>
        <fullName evidence="3">Cytidine phosphorylase</fullName>
    </alternativeName>
    <alternativeName>
        <fullName evidence="3">Guanosine phosphorylase</fullName>
    </alternativeName>
    <alternativeName>
        <fullName evidence="3">Inosine phosphorylase</fullName>
    </alternativeName>
    <alternativeName>
        <fullName evidence="3">Thymidine phosphorylase</fullName>
    </alternativeName>
    <alternativeName>
        <fullName evidence="3">Uridine phosphorylase</fullName>
    </alternativeName>
    <alternativeName>
        <fullName evidence="3">Xanthosine phosphorylase</fullName>
    </alternativeName>
</protein>
<dbReference type="GO" id="GO:0005829">
    <property type="term" value="C:cytosol"/>
    <property type="evidence" value="ECO:0007669"/>
    <property type="project" value="TreeGrafter"/>
</dbReference>
<evidence type="ECO:0000256" key="1">
    <source>
        <dbReference type="ARBA" id="ARBA00022676"/>
    </source>
</evidence>
<comment type="catalytic activity">
    <reaction evidence="3">
        <text>a purine D-ribonucleoside + phosphate = a purine nucleobase + alpha-D-ribose 1-phosphate</text>
        <dbReference type="Rhea" id="RHEA:19805"/>
        <dbReference type="ChEBI" id="CHEBI:26386"/>
        <dbReference type="ChEBI" id="CHEBI:43474"/>
        <dbReference type="ChEBI" id="CHEBI:57720"/>
        <dbReference type="ChEBI" id="CHEBI:142355"/>
        <dbReference type="EC" id="2.4.2.1"/>
    </reaction>
</comment>
<dbReference type="Gene3D" id="2.60.120.10">
    <property type="entry name" value="Jelly Rolls"/>
    <property type="match status" value="1"/>
</dbReference>
<gene>
    <name evidence="3" type="primary">ppnP</name>
    <name evidence="4" type="ordered locus">LEPBI_p0008</name>
</gene>
<dbReference type="EMBL" id="CP000788">
    <property type="protein sequence ID" value="ABZ99822.1"/>
    <property type="molecule type" value="Genomic_DNA"/>
</dbReference>
<dbReference type="InterPro" id="IPR011051">
    <property type="entry name" value="RmlC_Cupin_sf"/>
</dbReference>
<dbReference type="InterPro" id="IPR014710">
    <property type="entry name" value="RmlC-like_jellyroll"/>
</dbReference>
<evidence type="ECO:0000313" key="4">
    <source>
        <dbReference type="EMBL" id="ABZ99822.1"/>
    </source>
</evidence>
<dbReference type="Proteomes" id="UP000001847">
    <property type="component" value="Plasmid p74"/>
</dbReference>
<comment type="catalytic activity">
    <reaction evidence="3">
        <text>adenosine + phosphate = alpha-D-ribose 1-phosphate + adenine</text>
        <dbReference type="Rhea" id="RHEA:27642"/>
        <dbReference type="ChEBI" id="CHEBI:16335"/>
        <dbReference type="ChEBI" id="CHEBI:16708"/>
        <dbReference type="ChEBI" id="CHEBI:43474"/>
        <dbReference type="ChEBI" id="CHEBI:57720"/>
        <dbReference type="EC" id="2.4.2.1"/>
    </reaction>
</comment>
<proteinExistence type="inferred from homology"/>
<evidence type="ECO:0000256" key="3">
    <source>
        <dbReference type="HAMAP-Rule" id="MF_01537"/>
    </source>
</evidence>
<evidence type="ECO:0000256" key="2">
    <source>
        <dbReference type="ARBA" id="ARBA00022679"/>
    </source>
</evidence>
<dbReference type="KEGG" id="lbi:LEPBI_p0008"/>
<dbReference type="HOGENOM" id="CLU_157874_1_0_12"/>
<dbReference type="InterPro" id="IPR009664">
    <property type="entry name" value="Ppnp"/>
</dbReference>
<dbReference type="EC" id="2.4.2.1" evidence="3"/>
<name>B0SUD8_LEPBP</name>
<keyword evidence="4" id="KW-0614">Plasmid</keyword>
<comment type="catalytic activity">
    <reaction evidence="3">
        <text>xanthosine + phosphate = alpha-D-ribose 1-phosphate + xanthine</text>
        <dbReference type="Rhea" id="RHEA:27638"/>
        <dbReference type="ChEBI" id="CHEBI:17712"/>
        <dbReference type="ChEBI" id="CHEBI:18107"/>
        <dbReference type="ChEBI" id="CHEBI:43474"/>
        <dbReference type="ChEBI" id="CHEBI:57720"/>
        <dbReference type="EC" id="2.4.2.1"/>
    </reaction>
</comment>
<dbReference type="HAMAP" id="MF_01537">
    <property type="entry name" value="Nucleos_phosphorylase_PpnP"/>
    <property type="match status" value="1"/>
</dbReference>